<dbReference type="PANTHER" id="PTHR43806">
    <property type="entry name" value="PEPTIDASE S8"/>
    <property type="match status" value="1"/>
</dbReference>
<dbReference type="InterPro" id="IPR000209">
    <property type="entry name" value="Peptidase_S8/S53_dom"/>
</dbReference>
<evidence type="ECO:0008006" key="12">
    <source>
        <dbReference type="Google" id="ProtNLM"/>
    </source>
</evidence>
<evidence type="ECO:0000256" key="1">
    <source>
        <dbReference type="ARBA" id="ARBA00011073"/>
    </source>
</evidence>
<keyword evidence="11" id="KW-1185">Reference proteome</keyword>
<comment type="similarity">
    <text evidence="1 6 7">Belongs to the peptidase S8 family.</text>
</comment>
<sequence length="579" mass="64028">MDIVNSQKVDNLLDLALDSTTEEREKSLNLNVGYNSESHLWDVVVKYTGNIKELESDTVEVVELLNGYAVVTLPEEEIMSLSQRPEVEYIEKPKRLFFAAFQGREVSCIPQVQREPYQLTGRGVLVGIVDSGVDYRHPDFCNEDGSTRILRLWDQTVQGNAPEGYRIGTEYTKAQIDEALRLPPQEGYQVVASRDLSGHGTSVLGIAAGNGRASDGVNRGVAYDSELMVVKLGTPRENSFPKTTELMQGVDYLLRQSLALRRPIVINLSFGNNYGSHQGNSLLETYLDQVADMGRCSVCVGAGNNGNQPLHTAGTLARGQQMEIEVAVGEYESALNIQLWKSYVQDMDIYLIHPSGQQVGPLYENLGTQRHILGQTELLIYYGEPSPYLLAQEIYMDFIPKSSYIDTGIWKIRLRNRSANQGKFNLWLPGGNVLNSGTGFYMPTPEFTLTIPSTARKVISVGAYDSRYLTYSDFSGRGLEGMRWNQKPDLVAPGVDILAARPGNGYGSVTGTSFATPFVAGSAALLMEWGIVKENDPYLYGEKLKAYLQRGAVPLPEFTEYPNSFVGYGALCLRNSLPV</sequence>
<dbReference type="AlphaFoldDB" id="C0CK15"/>
<evidence type="ECO:0000259" key="8">
    <source>
        <dbReference type="Pfam" id="PF00082"/>
    </source>
</evidence>
<dbReference type="Pfam" id="PF00082">
    <property type="entry name" value="Peptidase_S8"/>
    <property type="match status" value="2"/>
</dbReference>
<dbReference type="Gene3D" id="3.40.50.200">
    <property type="entry name" value="Peptidase S8/S53 domain"/>
    <property type="match status" value="1"/>
</dbReference>
<name>C0CK15_BLAHS</name>
<keyword evidence="4 6" id="KW-0720">Serine protease</keyword>
<dbReference type="PROSITE" id="PS00136">
    <property type="entry name" value="SUBTILASE_ASP"/>
    <property type="match status" value="1"/>
</dbReference>
<accession>C0CK15</accession>
<dbReference type="CDD" id="cd07478">
    <property type="entry name" value="Peptidases_S8_CspA-like"/>
    <property type="match status" value="1"/>
</dbReference>
<dbReference type="PANTHER" id="PTHR43806:SF11">
    <property type="entry name" value="CEREVISIN-RELATED"/>
    <property type="match status" value="1"/>
</dbReference>
<evidence type="ECO:0000313" key="11">
    <source>
        <dbReference type="Proteomes" id="UP000003100"/>
    </source>
</evidence>
<dbReference type="Pfam" id="PF18425">
    <property type="entry name" value="CspB_prodomain"/>
    <property type="match status" value="1"/>
</dbReference>
<protein>
    <recommendedName>
        <fullName evidence="12">Peptidase S8</fullName>
    </recommendedName>
</protein>
<dbReference type="InterPro" id="IPR050131">
    <property type="entry name" value="Peptidase_S8_subtilisin-like"/>
</dbReference>
<reference evidence="10 11" key="2">
    <citation type="submission" date="2009-02" db="EMBL/GenBank/DDBJ databases">
        <title>Draft genome sequence of Blautia hydrogenotrophica DSM 10507 (Ruminococcus hydrogenotrophicus DSM 10507).</title>
        <authorList>
            <person name="Sudarsanam P."/>
            <person name="Ley R."/>
            <person name="Guruge J."/>
            <person name="Turnbaugh P.J."/>
            <person name="Mahowald M."/>
            <person name="Liep D."/>
            <person name="Gordon J."/>
        </authorList>
    </citation>
    <scope>NUCLEOTIDE SEQUENCE [LARGE SCALE GENOMIC DNA]</scope>
    <source>
        <strain evidence="11">DSM 10507 / JCM 14656 / S5a33</strain>
    </source>
</reference>
<dbReference type="InterPro" id="IPR036852">
    <property type="entry name" value="Peptidase_S8/S53_dom_sf"/>
</dbReference>
<evidence type="ECO:0000256" key="4">
    <source>
        <dbReference type="ARBA" id="ARBA00022825"/>
    </source>
</evidence>
<reference evidence="10 11" key="1">
    <citation type="submission" date="2009-01" db="EMBL/GenBank/DDBJ databases">
        <authorList>
            <person name="Fulton L."/>
            <person name="Clifton S."/>
            <person name="Fulton B."/>
            <person name="Xu J."/>
            <person name="Minx P."/>
            <person name="Pepin K.H."/>
            <person name="Johnson M."/>
            <person name="Bhonagiri V."/>
            <person name="Nash W.E."/>
            <person name="Mardis E.R."/>
            <person name="Wilson R.K."/>
        </authorList>
    </citation>
    <scope>NUCLEOTIDE SEQUENCE [LARGE SCALE GENOMIC DNA]</scope>
    <source>
        <strain evidence="11">DSM 10507 / JCM 14656 / S5a33</strain>
    </source>
</reference>
<dbReference type="InterPro" id="IPR041365">
    <property type="entry name" value="CspB_prodomain"/>
</dbReference>
<dbReference type="Proteomes" id="UP000003100">
    <property type="component" value="Unassembled WGS sequence"/>
</dbReference>
<dbReference type="InterPro" id="IPR034045">
    <property type="entry name" value="Pep_S8_CspA-like"/>
</dbReference>
<evidence type="ECO:0000313" key="10">
    <source>
        <dbReference type="EMBL" id="EEG49891.1"/>
    </source>
</evidence>
<dbReference type="PROSITE" id="PS00138">
    <property type="entry name" value="SUBTILASE_SER"/>
    <property type="match status" value="1"/>
</dbReference>
<dbReference type="GO" id="GO:0006508">
    <property type="term" value="P:proteolysis"/>
    <property type="evidence" value="ECO:0007669"/>
    <property type="project" value="UniProtKB-KW"/>
</dbReference>
<gene>
    <name evidence="10" type="ORF">RUMHYD_01185</name>
</gene>
<keyword evidence="2 6" id="KW-0645">Protease</keyword>
<evidence type="ECO:0000259" key="9">
    <source>
        <dbReference type="Pfam" id="PF18425"/>
    </source>
</evidence>
<evidence type="ECO:0000256" key="5">
    <source>
        <dbReference type="PIRSR" id="PIRSR615500-1"/>
    </source>
</evidence>
<evidence type="ECO:0000256" key="2">
    <source>
        <dbReference type="ARBA" id="ARBA00022670"/>
    </source>
</evidence>
<dbReference type="InterPro" id="IPR015500">
    <property type="entry name" value="Peptidase_S8_subtilisin-rel"/>
</dbReference>
<evidence type="ECO:0000256" key="6">
    <source>
        <dbReference type="PROSITE-ProRule" id="PRU01240"/>
    </source>
</evidence>
<proteinExistence type="inferred from homology"/>
<feature type="active site" description="Charge relay system" evidence="5 6">
    <location>
        <position position="513"/>
    </location>
</feature>
<feature type="domain" description="Csp protease B prodomain" evidence="9">
    <location>
        <begin position="7"/>
        <end position="94"/>
    </location>
</feature>
<dbReference type="SUPFAM" id="SSF52743">
    <property type="entry name" value="Subtilisin-like"/>
    <property type="match status" value="1"/>
</dbReference>
<dbReference type="PROSITE" id="PS51892">
    <property type="entry name" value="SUBTILASE"/>
    <property type="match status" value="1"/>
</dbReference>
<dbReference type="HOGENOM" id="CLU_025670_0_0_9"/>
<dbReference type="PRINTS" id="PR00723">
    <property type="entry name" value="SUBTILISIN"/>
</dbReference>
<evidence type="ECO:0000256" key="7">
    <source>
        <dbReference type="RuleBase" id="RU003355"/>
    </source>
</evidence>
<dbReference type="InterPro" id="IPR023828">
    <property type="entry name" value="Peptidase_S8_Ser-AS"/>
</dbReference>
<dbReference type="InterPro" id="IPR023827">
    <property type="entry name" value="Peptidase_S8_Asp-AS"/>
</dbReference>
<feature type="domain" description="Peptidase S8/S53" evidence="8">
    <location>
        <begin position="121"/>
        <end position="338"/>
    </location>
</feature>
<feature type="active site" description="Charge relay system" evidence="5 6">
    <location>
        <position position="130"/>
    </location>
</feature>
<keyword evidence="3 6" id="KW-0378">Hydrolase</keyword>
<dbReference type="PATRIC" id="fig|476272.21.peg.2532"/>
<dbReference type="Gene3D" id="3.30.70.2980">
    <property type="match status" value="1"/>
</dbReference>
<dbReference type="Gene3D" id="2.60.120.1290">
    <property type="match status" value="1"/>
</dbReference>
<feature type="domain" description="Peptidase S8/S53" evidence="8">
    <location>
        <begin position="448"/>
        <end position="569"/>
    </location>
</feature>
<dbReference type="InterPro" id="IPR017310">
    <property type="entry name" value="Pept_S8A_subtilisin_clostridia"/>
</dbReference>
<dbReference type="GO" id="GO:0004252">
    <property type="term" value="F:serine-type endopeptidase activity"/>
    <property type="evidence" value="ECO:0007669"/>
    <property type="project" value="UniProtKB-UniRule"/>
</dbReference>
<organism evidence="10 11">
    <name type="scientific">Blautia hydrogenotrophica (strain DSM 10507 / JCM 14656 / S5a33)</name>
    <name type="common">Ruminococcus hydrogenotrophicus</name>
    <dbReference type="NCBI Taxonomy" id="476272"/>
    <lineage>
        <taxon>Bacteria</taxon>
        <taxon>Bacillati</taxon>
        <taxon>Bacillota</taxon>
        <taxon>Clostridia</taxon>
        <taxon>Lachnospirales</taxon>
        <taxon>Lachnospiraceae</taxon>
        <taxon>Blautia</taxon>
    </lineage>
</organism>
<dbReference type="PIRSF" id="PIRSF037894">
    <property type="entry name" value="Subtilisin_rel_CspABC"/>
    <property type="match status" value="1"/>
</dbReference>
<dbReference type="eggNOG" id="COG1404">
    <property type="taxonomic scope" value="Bacteria"/>
</dbReference>
<dbReference type="EMBL" id="ACBZ01000055">
    <property type="protein sequence ID" value="EEG49891.1"/>
    <property type="molecule type" value="Genomic_DNA"/>
</dbReference>
<feature type="active site" description="Charge relay system" evidence="5 6">
    <location>
        <position position="199"/>
    </location>
</feature>
<evidence type="ECO:0000256" key="3">
    <source>
        <dbReference type="ARBA" id="ARBA00022801"/>
    </source>
</evidence>